<dbReference type="EMBL" id="JACRVF010000003">
    <property type="protein sequence ID" value="MBC5993697.1"/>
    <property type="molecule type" value="Genomic_DNA"/>
</dbReference>
<gene>
    <name evidence="2" type="ORF">H8S84_12695</name>
</gene>
<comment type="caution">
    <text evidence="2">The sequence shown here is derived from an EMBL/GenBank/DDBJ whole genome shotgun (WGS) entry which is preliminary data.</text>
</comment>
<dbReference type="RefSeq" id="WP_187067708.1">
    <property type="nucleotide sequence ID" value="NZ_JACRVF010000003.1"/>
</dbReference>
<reference evidence="2" key="1">
    <citation type="submission" date="2020-08" db="EMBL/GenBank/DDBJ databases">
        <title>Pontibacter sp. SD6 16S ribosomal RNA gene Genome sequencing and assembly.</title>
        <authorList>
            <person name="Kang M."/>
        </authorList>
    </citation>
    <scope>NUCLEOTIDE SEQUENCE</scope>
    <source>
        <strain evidence="2">SD6</strain>
    </source>
</reference>
<keyword evidence="2" id="KW-0645">Protease</keyword>
<keyword evidence="1" id="KW-0732">Signal</keyword>
<dbReference type="SUPFAM" id="SSF49464">
    <property type="entry name" value="Carboxypeptidase regulatory domain-like"/>
    <property type="match status" value="1"/>
</dbReference>
<dbReference type="Proteomes" id="UP000603640">
    <property type="component" value="Unassembled WGS sequence"/>
</dbReference>
<feature type="chain" id="PRO_5037092044" evidence="1">
    <location>
        <begin position="24"/>
        <end position="211"/>
    </location>
</feature>
<keyword evidence="2" id="KW-0378">Hydrolase</keyword>
<dbReference type="GO" id="GO:0004180">
    <property type="term" value="F:carboxypeptidase activity"/>
    <property type="evidence" value="ECO:0007669"/>
    <property type="project" value="UniProtKB-KW"/>
</dbReference>
<accession>A0A923SJI6</accession>
<organism evidence="2 3">
    <name type="scientific">Pontibacter cellulosilyticus</name>
    <dbReference type="NCBI Taxonomy" id="1720253"/>
    <lineage>
        <taxon>Bacteria</taxon>
        <taxon>Pseudomonadati</taxon>
        <taxon>Bacteroidota</taxon>
        <taxon>Cytophagia</taxon>
        <taxon>Cytophagales</taxon>
        <taxon>Hymenobacteraceae</taxon>
        <taxon>Pontibacter</taxon>
    </lineage>
</organism>
<keyword evidence="3" id="KW-1185">Reference proteome</keyword>
<sequence>MLRFPLLFSFVCLMLFVSLPAQAQRKLRVSGTVVQADKKTPIPGASVIKINSSLGVVSDEQGKFVIDVAQEDTLMIRAIGFKPLLYLPKPVPVSEIRVNIVLQEDSVMLGEVEVTSRPSPEMIQRALRNMKQSTTSQAKKPGYIPGLEPPPPPEAAPATIMSPATFLYDLLSREGKEKRKLQELIILQELERLQKEREAYNKFFKDNKGYE</sequence>
<evidence type="ECO:0000313" key="3">
    <source>
        <dbReference type="Proteomes" id="UP000603640"/>
    </source>
</evidence>
<dbReference type="AlphaFoldDB" id="A0A923SJI6"/>
<dbReference type="InterPro" id="IPR008969">
    <property type="entry name" value="CarboxyPept-like_regulatory"/>
</dbReference>
<evidence type="ECO:0000256" key="1">
    <source>
        <dbReference type="SAM" id="SignalP"/>
    </source>
</evidence>
<keyword evidence="2" id="KW-0121">Carboxypeptidase</keyword>
<evidence type="ECO:0000313" key="2">
    <source>
        <dbReference type="EMBL" id="MBC5993697.1"/>
    </source>
</evidence>
<proteinExistence type="predicted"/>
<protein>
    <submittedName>
        <fullName evidence="2">Carboxypeptidase-like regulatory domain-containing protein</fullName>
    </submittedName>
</protein>
<feature type="signal peptide" evidence="1">
    <location>
        <begin position="1"/>
        <end position="23"/>
    </location>
</feature>
<dbReference type="Pfam" id="PF13715">
    <property type="entry name" value="CarbopepD_reg_2"/>
    <property type="match status" value="1"/>
</dbReference>
<dbReference type="Gene3D" id="2.60.40.1120">
    <property type="entry name" value="Carboxypeptidase-like, regulatory domain"/>
    <property type="match status" value="1"/>
</dbReference>
<name>A0A923SJI6_9BACT</name>